<dbReference type="AlphaFoldDB" id="A0A448ZEZ5"/>
<keyword evidence="2" id="KW-0472">Membrane</keyword>
<dbReference type="EMBL" id="CAACVS010000291">
    <property type="protein sequence ID" value="VEU40608.1"/>
    <property type="molecule type" value="Genomic_DNA"/>
</dbReference>
<organism evidence="3 4">
    <name type="scientific">Pseudo-nitzschia multistriata</name>
    <dbReference type="NCBI Taxonomy" id="183589"/>
    <lineage>
        <taxon>Eukaryota</taxon>
        <taxon>Sar</taxon>
        <taxon>Stramenopiles</taxon>
        <taxon>Ochrophyta</taxon>
        <taxon>Bacillariophyta</taxon>
        <taxon>Bacillariophyceae</taxon>
        <taxon>Bacillariophycidae</taxon>
        <taxon>Bacillariales</taxon>
        <taxon>Bacillariaceae</taxon>
        <taxon>Pseudo-nitzschia</taxon>
    </lineage>
</organism>
<keyword evidence="4" id="KW-1185">Reference proteome</keyword>
<keyword evidence="2" id="KW-0812">Transmembrane</keyword>
<reference evidence="3 4" key="1">
    <citation type="submission" date="2019-01" db="EMBL/GenBank/DDBJ databases">
        <authorList>
            <person name="Ferrante I. M."/>
        </authorList>
    </citation>
    <scope>NUCLEOTIDE SEQUENCE [LARGE SCALE GENOMIC DNA]</scope>
    <source>
        <strain evidence="3 4">B856</strain>
    </source>
</reference>
<feature type="transmembrane region" description="Helical" evidence="2">
    <location>
        <begin position="173"/>
        <end position="195"/>
    </location>
</feature>
<feature type="compositionally biased region" description="Low complexity" evidence="1">
    <location>
        <begin position="26"/>
        <end position="39"/>
    </location>
</feature>
<keyword evidence="2" id="KW-1133">Transmembrane helix</keyword>
<evidence type="ECO:0000256" key="2">
    <source>
        <dbReference type="SAM" id="Phobius"/>
    </source>
</evidence>
<feature type="compositionally biased region" description="Low complexity" evidence="1">
    <location>
        <begin position="73"/>
        <end position="93"/>
    </location>
</feature>
<proteinExistence type="predicted"/>
<evidence type="ECO:0000256" key="1">
    <source>
        <dbReference type="SAM" id="MobiDB-lite"/>
    </source>
</evidence>
<evidence type="ECO:0000313" key="4">
    <source>
        <dbReference type="Proteomes" id="UP000291116"/>
    </source>
</evidence>
<feature type="region of interest" description="Disordered" evidence="1">
    <location>
        <begin position="1"/>
        <end position="97"/>
    </location>
</feature>
<protein>
    <submittedName>
        <fullName evidence="3">Uncharacterized protein</fullName>
    </submittedName>
</protein>
<dbReference type="Proteomes" id="UP000291116">
    <property type="component" value="Unassembled WGS sequence"/>
</dbReference>
<evidence type="ECO:0000313" key="3">
    <source>
        <dbReference type="EMBL" id="VEU40608.1"/>
    </source>
</evidence>
<name>A0A448ZEZ5_9STRA</name>
<accession>A0A448ZEZ5</accession>
<feature type="compositionally biased region" description="Polar residues" evidence="1">
    <location>
        <begin position="40"/>
        <end position="50"/>
    </location>
</feature>
<gene>
    <name evidence="3" type="ORF">PSNMU_V1.4_AUG-EV-PASAV3_0075090</name>
</gene>
<sequence length="201" mass="21230">MTSDAQPRSGDDRNADLYSVDDDSSDASSLDSDGSSGFSQIRTTSKTSGSMCPEDEGSETSTTFSAPGVGHGSCRSRSRNNNNHSNTENSPSSFLPLAGDADFDSGARIAEGEFHSFRSTSVTHFLAAVGDPGEGNARVDSLGSPEATDDIIEADHESRTGSFVDVISTKKGILVMAICTAMFFVLDIVLLWFCIKPPKAE</sequence>